<sequence>MRGLLRFIKRNAEKLCICLYIFIWLIFGLFYWIRANTTGGEAFIFQEDILLHSKNEAFQRKLGISMENHITKELFRHYNENFTMLKFEDSGPMNITFNFIDGKLENLGADWANYYITKWKQEKYNYCQIEIIETRNRIMGTAEYTKLKLSLVELAPSEENVSEMTEVMKQQDFLVYVKGDELGIEKETWEKAGYLEIGFCKIIVACAVNYFDKAIDIIYDYETNENFKYPVIDFLYFSAVTITTLGYGDILPNESMVRGLVMAETVLGTVTLALTVSVFYDKYKKRICISIK</sequence>
<dbReference type="SUPFAM" id="SSF81324">
    <property type="entry name" value="Voltage-gated potassium channels"/>
    <property type="match status" value="1"/>
</dbReference>
<reference evidence="3 4" key="1">
    <citation type="submission" date="2016-10" db="EMBL/GenBank/DDBJ databases">
        <authorList>
            <person name="de Groot N.N."/>
        </authorList>
    </citation>
    <scope>NUCLEOTIDE SEQUENCE [LARGE SCALE GENOMIC DNA]</scope>
    <source>
        <strain evidence="3 4">743A</strain>
    </source>
</reference>
<evidence type="ECO:0000256" key="1">
    <source>
        <dbReference type="SAM" id="Phobius"/>
    </source>
</evidence>
<feature type="transmembrane region" description="Helical" evidence="1">
    <location>
        <begin position="12"/>
        <end position="33"/>
    </location>
</feature>
<feature type="domain" description="Potassium channel" evidence="2">
    <location>
        <begin position="206"/>
        <end position="281"/>
    </location>
</feature>
<proteinExistence type="predicted"/>
<dbReference type="STRING" id="37658.SAMN05661086_01101"/>
<name>A0A1I6IRU7_9FIRM</name>
<dbReference type="OrthoDB" id="9810759at2"/>
<organism evidence="3 4">
    <name type="scientific">Anaeromicropila populeti</name>
    <dbReference type="NCBI Taxonomy" id="37658"/>
    <lineage>
        <taxon>Bacteria</taxon>
        <taxon>Bacillati</taxon>
        <taxon>Bacillota</taxon>
        <taxon>Clostridia</taxon>
        <taxon>Lachnospirales</taxon>
        <taxon>Lachnospiraceae</taxon>
        <taxon>Anaeromicropila</taxon>
    </lineage>
</organism>
<dbReference type="RefSeq" id="WP_092559690.1">
    <property type="nucleotide sequence ID" value="NZ_FOYZ01000003.1"/>
</dbReference>
<dbReference type="InterPro" id="IPR013099">
    <property type="entry name" value="K_chnl_dom"/>
</dbReference>
<evidence type="ECO:0000313" key="3">
    <source>
        <dbReference type="EMBL" id="SFR69464.1"/>
    </source>
</evidence>
<protein>
    <submittedName>
        <fullName evidence="3">Ion channel</fullName>
    </submittedName>
</protein>
<dbReference type="Pfam" id="PF07885">
    <property type="entry name" value="Ion_trans_2"/>
    <property type="match status" value="1"/>
</dbReference>
<accession>A0A1I6IRU7</accession>
<keyword evidence="1" id="KW-0472">Membrane</keyword>
<keyword evidence="1" id="KW-0812">Transmembrane</keyword>
<keyword evidence="4" id="KW-1185">Reference proteome</keyword>
<dbReference type="Proteomes" id="UP000199659">
    <property type="component" value="Unassembled WGS sequence"/>
</dbReference>
<dbReference type="AlphaFoldDB" id="A0A1I6IRU7"/>
<keyword evidence="1" id="KW-1133">Transmembrane helix</keyword>
<dbReference type="Gene3D" id="1.10.287.70">
    <property type="match status" value="1"/>
</dbReference>
<evidence type="ECO:0000259" key="2">
    <source>
        <dbReference type="Pfam" id="PF07885"/>
    </source>
</evidence>
<gene>
    <name evidence="3" type="ORF">SAMN05661086_01101</name>
</gene>
<evidence type="ECO:0000313" key="4">
    <source>
        <dbReference type="Proteomes" id="UP000199659"/>
    </source>
</evidence>
<feature type="transmembrane region" description="Helical" evidence="1">
    <location>
        <begin position="260"/>
        <end position="280"/>
    </location>
</feature>
<dbReference type="EMBL" id="FOYZ01000003">
    <property type="protein sequence ID" value="SFR69464.1"/>
    <property type="molecule type" value="Genomic_DNA"/>
</dbReference>